<dbReference type="Gene3D" id="2.60.120.610">
    <property type="entry name" value="arabinofuranosyltransferase like domain"/>
    <property type="match status" value="1"/>
</dbReference>
<feature type="non-terminal residue" evidence="2">
    <location>
        <position position="1"/>
    </location>
</feature>
<keyword evidence="3" id="KW-1185">Reference proteome</keyword>
<gene>
    <name evidence="2" type="ORF">RM649_36055</name>
</gene>
<organism evidence="2 3">
    <name type="scientific">Streptomyces salyersiae</name>
    <dbReference type="NCBI Taxonomy" id="3075530"/>
    <lineage>
        <taxon>Bacteria</taxon>
        <taxon>Bacillati</taxon>
        <taxon>Actinomycetota</taxon>
        <taxon>Actinomycetes</taxon>
        <taxon>Kitasatosporales</taxon>
        <taxon>Streptomycetaceae</taxon>
        <taxon>Streptomyces</taxon>
    </lineage>
</organism>
<evidence type="ECO:0000259" key="1">
    <source>
        <dbReference type="Pfam" id="PF17689"/>
    </source>
</evidence>
<proteinExistence type="predicted"/>
<evidence type="ECO:0000313" key="3">
    <source>
        <dbReference type="Proteomes" id="UP001183777"/>
    </source>
</evidence>
<dbReference type="EMBL" id="JAVREX010000092">
    <property type="protein sequence ID" value="MDT0433016.1"/>
    <property type="molecule type" value="Genomic_DNA"/>
</dbReference>
<dbReference type="Proteomes" id="UP001183777">
    <property type="component" value="Unassembled WGS sequence"/>
</dbReference>
<dbReference type="InterPro" id="IPR027451">
    <property type="entry name" value="EmbABC_dom1"/>
</dbReference>
<evidence type="ECO:0000313" key="2">
    <source>
        <dbReference type="EMBL" id="MDT0433016.1"/>
    </source>
</evidence>
<feature type="non-terminal residue" evidence="2">
    <location>
        <position position="149"/>
    </location>
</feature>
<accession>A0ABU2RW07</accession>
<protein>
    <recommendedName>
        <fullName evidence="1">Arabinosyltransferas concanavalin like domain-containing protein</fullName>
    </recommendedName>
</protein>
<comment type="caution">
    <text evidence="2">The sequence shown here is derived from an EMBL/GenBank/DDBJ whole genome shotgun (WGS) entry which is preliminary data.</text>
</comment>
<dbReference type="InterPro" id="IPR040920">
    <property type="entry name" value="Arabino_trans_N"/>
</dbReference>
<reference evidence="3" key="1">
    <citation type="submission" date="2023-07" db="EMBL/GenBank/DDBJ databases">
        <title>30 novel species of actinomycetes from the DSMZ collection.</title>
        <authorList>
            <person name="Nouioui I."/>
        </authorList>
    </citation>
    <scope>NUCLEOTIDE SEQUENCE [LARGE SCALE GENOMIC DNA]</scope>
    <source>
        <strain evidence="3">DSM 41770</strain>
    </source>
</reference>
<name>A0ABU2RW07_9ACTN</name>
<feature type="domain" description="Arabinosyltransferas concanavalin like" evidence="1">
    <location>
        <begin position="1"/>
        <end position="127"/>
    </location>
</feature>
<sequence>PCTVFRDMPASGGVVLSTAPTDGKQAMLNGLFVTATAQRVDVIARNVVVLSVPRGRMSEPQCQRLQLSSSTSGTYAGVEGLTDPDTGVTVRGGAEDPNLRPQIVGVFTDLTGPPPPGLSFTATIDTRYTSSPSALKTAAMIAGILGTVV</sequence>
<dbReference type="Pfam" id="PF17689">
    <property type="entry name" value="Arabino_trans_N"/>
    <property type="match status" value="1"/>
</dbReference>